<reference evidence="2" key="1">
    <citation type="journal article" date="2020" name="Stud. Mycol.">
        <title>101 Dothideomycetes genomes: a test case for predicting lifestyles and emergence of pathogens.</title>
        <authorList>
            <person name="Haridas S."/>
            <person name="Albert R."/>
            <person name="Binder M."/>
            <person name="Bloem J."/>
            <person name="Labutti K."/>
            <person name="Salamov A."/>
            <person name="Andreopoulos B."/>
            <person name="Baker S."/>
            <person name="Barry K."/>
            <person name="Bills G."/>
            <person name="Bluhm B."/>
            <person name="Cannon C."/>
            <person name="Castanera R."/>
            <person name="Culley D."/>
            <person name="Daum C."/>
            <person name="Ezra D."/>
            <person name="Gonzalez J."/>
            <person name="Henrissat B."/>
            <person name="Kuo A."/>
            <person name="Liang C."/>
            <person name="Lipzen A."/>
            <person name="Lutzoni F."/>
            <person name="Magnuson J."/>
            <person name="Mondo S."/>
            <person name="Nolan M."/>
            <person name="Ohm R."/>
            <person name="Pangilinan J."/>
            <person name="Park H.-J."/>
            <person name="Ramirez L."/>
            <person name="Alfaro M."/>
            <person name="Sun H."/>
            <person name="Tritt A."/>
            <person name="Yoshinaga Y."/>
            <person name="Zwiers L.-H."/>
            <person name="Turgeon B."/>
            <person name="Goodwin S."/>
            <person name="Spatafora J."/>
            <person name="Crous P."/>
            <person name="Grigoriev I."/>
        </authorList>
    </citation>
    <scope>NUCLEOTIDE SEQUENCE</scope>
    <source>
        <strain evidence="2">CBS 121167</strain>
    </source>
</reference>
<evidence type="ECO:0000313" key="2">
    <source>
        <dbReference type="EMBL" id="KAF2142484.1"/>
    </source>
</evidence>
<evidence type="ECO:0000313" key="3">
    <source>
        <dbReference type="Proteomes" id="UP000799438"/>
    </source>
</evidence>
<organism evidence="2 3">
    <name type="scientific">Aplosporella prunicola CBS 121167</name>
    <dbReference type="NCBI Taxonomy" id="1176127"/>
    <lineage>
        <taxon>Eukaryota</taxon>
        <taxon>Fungi</taxon>
        <taxon>Dikarya</taxon>
        <taxon>Ascomycota</taxon>
        <taxon>Pezizomycotina</taxon>
        <taxon>Dothideomycetes</taxon>
        <taxon>Dothideomycetes incertae sedis</taxon>
        <taxon>Botryosphaeriales</taxon>
        <taxon>Aplosporellaceae</taxon>
        <taxon>Aplosporella</taxon>
    </lineage>
</organism>
<dbReference type="Proteomes" id="UP000799438">
    <property type="component" value="Unassembled WGS sequence"/>
</dbReference>
<evidence type="ECO:0000256" key="1">
    <source>
        <dbReference type="SAM" id="MobiDB-lite"/>
    </source>
</evidence>
<dbReference type="EMBL" id="ML995484">
    <property type="protein sequence ID" value="KAF2142484.1"/>
    <property type="molecule type" value="Genomic_DNA"/>
</dbReference>
<dbReference type="AlphaFoldDB" id="A0A6A6BGT4"/>
<protein>
    <submittedName>
        <fullName evidence="2">Uncharacterized protein</fullName>
    </submittedName>
</protein>
<feature type="compositionally biased region" description="Low complexity" evidence="1">
    <location>
        <begin position="143"/>
        <end position="153"/>
    </location>
</feature>
<feature type="compositionally biased region" description="Basic residues" evidence="1">
    <location>
        <begin position="133"/>
        <end position="142"/>
    </location>
</feature>
<name>A0A6A6BGT4_9PEZI</name>
<sequence>MISTSHTLTSTPLSNCIGRACAGPRRIASRCCCMRDPVNSTTGSVPMRYRGRHASSGALEYTMLLGASRWLCARGSQLYPYLSARHGALMGLLRYLPVEPVSQPTLYMSLTAKEREKVFADCIHPARRGLLRQPTRHPRARSHSAAASSITRHVSASTARHRRHRRHRRHGAARYGVETPCRGRGGGGRMQTWFDAEIQAG</sequence>
<feature type="region of interest" description="Disordered" evidence="1">
    <location>
        <begin position="133"/>
        <end position="190"/>
    </location>
</feature>
<feature type="compositionally biased region" description="Basic residues" evidence="1">
    <location>
        <begin position="159"/>
        <end position="172"/>
    </location>
</feature>
<dbReference type="GeneID" id="54293449"/>
<accession>A0A6A6BGT4</accession>
<gene>
    <name evidence="2" type="ORF">K452DRAFT_19608</name>
</gene>
<proteinExistence type="predicted"/>
<dbReference type="RefSeq" id="XP_033398196.1">
    <property type="nucleotide sequence ID" value="XM_033535953.1"/>
</dbReference>
<keyword evidence="3" id="KW-1185">Reference proteome</keyword>